<dbReference type="AlphaFoldDB" id="A0A9J5X6U3"/>
<gene>
    <name evidence="1" type="ORF">H5410_054213</name>
</gene>
<proteinExistence type="predicted"/>
<evidence type="ECO:0000313" key="2">
    <source>
        <dbReference type="Proteomes" id="UP000824120"/>
    </source>
</evidence>
<accession>A0A9J5X6U3</accession>
<sequence length="84" mass="9615">MRRIGYFIYYESNIKSLDNESQKRGAARSGGCPEKLTSHFHPLLRLGKLLKLKLHLSNSGEELDSRINASSFCKDVFEHFELGE</sequence>
<organism evidence="1 2">
    <name type="scientific">Solanum commersonii</name>
    <name type="common">Commerson's wild potato</name>
    <name type="synonym">Commerson's nightshade</name>
    <dbReference type="NCBI Taxonomy" id="4109"/>
    <lineage>
        <taxon>Eukaryota</taxon>
        <taxon>Viridiplantae</taxon>
        <taxon>Streptophyta</taxon>
        <taxon>Embryophyta</taxon>
        <taxon>Tracheophyta</taxon>
        <taxon>Spermatophyta</taxon>
        <taxon>Magnoliopsida</taxon>
        <taxon>eudicotyledons</taxon>
        <taxon>Gunneridae</taxon>
        <taxon>Pentapetalae</taxon>
        <taxon>asterids</taxon>
        <taxon>lamiids</taxon>
        <taxon>Solanales</taxon>
        <taxon>Solanaceae</taxon>
        <taxon>Solanoideae</taxon>
        <taxon>Solaneae</taxon>
        <taxon>Solanum</taxon>
    </lineage>
</organism>
<dbReference type="Proteomes" id="UP000824120">
    <property type="component" value="Chromosome 10"/>
</dbReference>
<reference evidence="1 2" key="1">
    <citation type="submission" date="2020-09" db="EMBL/GenBank/DDBJ databases">
        <title>De no assembly of potato wild relative species, Solanum commersonii.</title>
        <authorList>
            <person name="Cho K."/>
        </authorList>
    </citation>
    <scope>NUCLEOTIDE SEQUENCE [LARGE SCALE GENOMIC DNA]</scope>
    <source>
        <strain evidence="1">LZ3.2</strain>
        <tissue evidence="1">Leaf</tissue>
    </source>
</reference>
<comment type="caution">
    <text evidence="1">The sequence shown here is derived from an EMBL/GenBank/DDBJ whole genome shotgun (WGS) entry which is preliminary data.</text>
</comment>
<dbReference type="EMBL" id="JACXVP010000010">
    <property type="protein sequence ID" value="KAG5583586.1"/>
    <property type="molecule type" value="Genomic_DNA"/>
</dbReference>
<protein>
    <submittedName>
        <fullName evidence="1">Uncharacterized protein</fullName>
    </submittedName>
</protein>
<name>A0A9J5X6U3_SOLCO</name>
<keyword evidence="2" id="KW-1185">Reference proteome</keyword>
<evidence type="ECO:0000313" key="1">
    <source>
        <dbReference type="EMBL" id="KAG5583586.1"/>
    </source>
</evidence>